<evidence type="ECO:0000256" key="1">
    <source>
        <dbReference type="SAM" id="SignalP"/>
    </source>
</evidence>
<evidence type="ECO:0000313" key="2">
    <source>
        <dbReference type="EMBL" id="POO04072.1"/>
    </source>
</evidence>
<gene>
    <name evidence="2" type="ORF">TorRG33x02_003760</name>
</gene>
<protein>
    <submittedName>
        <fullName evidence="2">Uncharacterized protein</fullName>
    </submittedName>
</protein>
<keyword evidence="3" id="KW-1185">Reference proteome</keyword>
<sequence>MERANSSTTWALTISFQVLSILASDCICKNGDRNKICCQPQPGFVTNMRGGCFSYLAYCPALLASSELH</sequence>
<feature type="signal peptide" evidence="1">
    <location>
        <begin position="1"/>
        <end position="23"/>
    </location>
</feature>
<dbReference type="AlphaFoldDB" id="A0A2P5G218"/>
<proteinExistence type="predicted"/>
<dbReference type="OrthoDB" id="10331643at2759"/>
<accession>A0A2P5G218</accession>
<feature type="chain" id="PRO_5015203360" evidence="1">
    <location>
        <begin position="24"/>
        <end position="69"/>
    </location>
</feature>
<evidence type="ECO:0000313" key="3">
    <source>
        <dbReference type="Proteomes" id="UP000237000"/>
    </source>
</evidence>
<reference evidence="3" key="1">
    <citation type="submission" date="2016-06" db="EMBL/GenBank/DDBJ databases">
        <title>Parallel loss of symbiosis genes in relatives of nitrogen-fixing non-legume Parasponia.</title>
        <authorList>
            <person name="Van Velzen R."/>
            <person name="Holmer R."/>
            <person name="Bu F."/>
            <person name="Rutten L."/>
            <person name="Van Zeijl A."/>
            <person name="Liu W."/>
            <person name="Santuari L."/>
            <person name="Cao Q."/>
            <person name="Sharma T."/>
            <person name="Shen D."/>
            <person name="Roswanjaya Y."/>
            <person name="Wardhani T."/>
            <person name="Kalhor M.S."/>
            <person name="Jansen J."/>
            <person name="Van den Hoogen J."/>
            <person name="Gungor B."/>
            <person name="Hartog M."/>
            <person name="Hontelez J."/>
            <person name="Verver J."/>
            <person name="Yang W.-C."/>
            <person name="Schijlen E."/>
            <person name="Repin R."/>
            <person name="Schilthuizen M."/>
            <person name="Schranz E."/>
            <person name="Heidstra R."/>
            <person name="Miyata K."/>
            <person name="Fedorova E."/>
            <person name="Kohlen W."/>
            <person name="Bisseling T."/>
            <person name="Smit S."/>
            <person name="Geurts R."/>
        </authorList>
    </citation>
    <scope>NUCLEOTIDE SEQUENCE [LARGE SCALE GENOMIC DNA]</scope>
    <source>
        <strain evidence="3">cv. RG33-2</strain>
    </source>
</reference>
<dbReference type="InParanoid" id="A0A2P5G218"/>
<organism evidence="2 3">
    <name type="scientific">Trema orientale</name>
    <name type="common">Charcoal tree</name>
    <name type="synonym">Celtis orientalis</name>
    <dbReference type="NCBI Taxonomy" id="63057"/>
    <lineage>
        <taxon>Eukaryota</taxon>
        <taxon>Viridiplantae</taxon>
        <taxon>Streptophyta</taxon>
        <taxon>Embryophyta</taxon>
        <taxon>Tracheophyta</taxon>
        <taxon>Spermatophyta</taxon>
        <taxon>Magnoliopsida</taxon>
        <taxon>eudicotyledons</taxon>
        <taxon>Gunneridae</taxon>
        <taxon>Pentapetalae</taxon>
        <taxon>rosids</taxon>
        <taxon>fabids</taxon>
        <taxon>Rosales</taxon>
        <taxon>Cannabaceae</taxon>
        <taxon>Trema</taxon>
    </lineage>
</organism>
<name>A0A2P5G218_TREOI</name>
<keyword evidence="1" id="KW-0732">Signal</keyword>
<dbReference type="EMBL" id="JXTC01000001">
    <property type="protein sequence ID" value="POO04072.1"/>
    <property type="molecule type" value="Genomic_DNA"/>
</dbReference>
<dbReference type="Proteomes" id="UP000237000">
    <property type="component" value="Unassembled WGS sequence"/>
</dbReference>
<comment type="caution">
    <text evidence="2">The sequence shown here is derived from an EMBL/GenBank/DDBJ whole genome shotgun (WGS) entry which is preliminary data.</text>
</comment>